<evidence type="ECO:0000256" key="3">
    <source>
        <dbReference type="ARBA" id="ARBA00023163"/>
    </source>
</evidence>
<evidence type="ECO:0000256" key="2">
    <source>
        <dbReference type="ARBA" id="ARBA00023125"/>
    </source>
</evidence>
<evidence type="ECO:0000313" key="6">
    <source>
        <dbReference type="Proteomes" id="UP001474181"/>
    </source>
</evidence>
<keyword evidence="3" id="KW-0804">Transcription</keyword>
<accession>A0ABV1XD59</accession>
<dbReference type="PANTHER" id="PTHR44688:SF16">
    <property type="entry name" value="DNA-BINDING TRANSCRIPTIONAL ACTIVATOR DEVR_DOSR"/>
    <property type="match status" value="1"/>
</dbReference>
<organism evidence="5 6">
    <name type="scientific">Streptomyces hyaluromycini</name>
    <dbReference type="NCBI Taxonomy" id="1377993"/>
    <lineage>
        <taxon>Bacteria</taxon>
        <taxon>Bacillati</taxon>
        <taxon>Actinomycetota</taxon>
        <taxon>Actinomycetes</taxon>
        <taxon>Kitasatosporales</taxon>
        <taxon>Streptomycetaceae</taxon>
        <taxon>Streptomyces</taxon>
    </lineage>
</organism>
<evidence type="ECO:0000259" key="4">
    <source>
        <dbReference type="PROSITE" id="PS50043"/>
    </source>
</evidence>
<dbReference type="InterPro" id="IPR016032">
    <property type="entry name" value="Sig_transdc_resp-reg_C-effctor"/>
</dbReference>
<dbReference type="InterPro" id="IPR000792">
    <property type="entry name" value="Tscrpt_reg_LuxR_C"/>
</dbReference>
<dbReference type="PROSITE" id="PS50043">
    <property type="entry name" value="HTH_LUXR_2"/>
    <property type="match status" value="1"/>
</dbReference>
<dbReference type="PROSITE" id="PS00622">
    <property type="entry name" value="HTH_LUXR_1"/>
    <property type="match status" value="1"/>
</dbReference>
<comment type="caution">
    <text evidence="5">The sequence shown here is derived from an EMBL/GenBank/DDBJ whole genome shotgun (WGS) entry which is preliminary data.</text>
</comment>
<keyword evidence="2" id="KW-0238">DNA-binding</keyword>
<dbReference type="CDD" id="cd06170">
    <property type="entry name" value="LuxR_C_like"/>
    <property type="match status" value="1"/>
</dbReference>
<gene>
    <name evidence="5" type="ORF">ABT404_47150</name>
</gene>
<dbReference type="PANTHER" id="PTHR44688">
    <property type="entry name" value="DNA-BINDING TRANSCRIPTIONAL ACTIVATOR DEVR_DOSR"/>
    <property type="match status" value="1"/>
</dbReference>
<evidence type="ECO:0000313" key="5">
    <source>
        <dbReference type="EMBL" id="MER7186958.1"/>
    </source>
</evidence>
<evidence type="ECO:0000256" key="1">
    <source>
        <dbReference type="ARBA" id="ARBA00023015"/>
    </source>
</evidence>
<dbReference type="Gene3D" id="1.10.10.10">
    <property type="entry name" value="Winged helix-like DNA-binding domain superfamily/Winged helix DNA-binding domain"/>
    <property type="match status" value="1"/>
</dbReference>
<feature type="non-terminal residue" evidence="5">
    <location>
        <position position="1"/>
    </location>
</feature>
<sequence length="640" mass="67852">LRRAGGGDAPAALAPAEKAGLVRVDAASGRLVFRHPLTRSAVLELSTSAERRRGHLALAREFPEGSEHRARHLADATIGPDDEVAGLLYEVAHRTLGRGDAVGAITTLLRASELSLDGAAKARMLTEAACLGANITGDLRNVRALLADAALADPTDPDSLAAATAAASQLVNGEGDADTAHKLLVGAIGGRNPQNRFSTDVLHEAVLTLVRVCFYSGRPELWRTFDDAVRETPSTADEPLLPVLRGALGDPVHAALPVLDTLDGLLADLHRETDLRRIIGAAAAATFVDRLPGCRSALRRVIDSGRDGGAVAAAIEASFMLAIDAYFSGQWDDIPGLTEEGLRWCDRHSYRLTAQPCRYLRGLLAAARGDTRTALTVADRLVSWGSPRRLDTLGVYAAHIRAMCALADADFESAYRQLASVVTPGELPPYQPHVLWFFLDFAEAAARTGRHAEAAAHVAAVDETRIPALSTRLAMLTAAARAVATPDVVAHDLFERAIATPDAQRWPFEWARIRLHYGERLRRAKAGGAARVHLEAALTVFQRLGAAPWAARAANELRASGIAVPGTASGADRPALLTPQELQAAELAATGLTNKQIAARLSLSPRTVAAHLSSAFPKLGVSSRAGLRDALTGLPPDGRY</sequence>
<protein>
    <submittedName>
        <fullName evidence="5">Helix-turn-helix transcriptional regulator</fullName>
    </submittedName>
</protein>
<dbReference type="InterPro" id="IPR036388">
    <property type="entry name" value="WH-like_DNA-bd_sf"/>
</dbReference>
<dbReference type="SUPFAM" id="SSF46894">
    <property type="entry name" value="C-terminal effector domain of the bipartite response regulators"/>
    <property type="match status" value="1"/>
</dbReference>
<name>A0ABV1XD59_9ACTN</name>
<dbReference type="RefSeq" id="WP_350791025.1">
    <property type="nucleotide sequence ID" value="NZ_JBEPEK010000696.1"/>
</dbReference>
<keyword evidence="6" id="KW-1185">Reference proteome</keyword>
<keyword evidence="1" id="KW-0805">Transcription regulation</keyword>
<dbReference type="Proteomes" id="UP001474181">
    <property type="component" value="Unassembled WGS sequence"/>
</dbReference>
<reference evidence="5 6" key="1">
    <citation type="submission" date="2024-06" db="EMBL/GenBank/DDBJ databases">
        <title>The Natural Products Discovery Center: Release of the First 8490 Sequenced Strains for Exploring Actinobacteria Biosynthetic Diversity.</title>
        <authorList>
            <person name="Kalkreuter E."/>
            <person name="Kautsar S.A."/>
            <person name="Yang D."/>
            <person name="Bader C.D."/>
            <person name="Teijaro C.N."/>
            <person name="Fluegel L."/>
            <person name="Davis C.M."/>
            <person name="Simpson J.R."/>
            <person name="Lauterbach L."/>
            <person name="Steele A.D."/>
            <person name="Gui C."/>
            <person name="Meng S."/>
            <person name="Li G."/>
            <person name="Viehrig K."/>
            <person name="Ye F."/>
            <person name="Su P."/>
            <person name="Kiefer A.F."/>
            <person name="Nichols A."/>
            <person name="Cepeda A.J."/>
            <person name="Yan W."/>
            <person name="Fan B."/>
            <person name="Jiang Y."/>
            <person name="Adhikari A."/>
            <person name="Zheng C.-J."/>
            <person name="Schuster L."/>
            <person name="Cowan T.M."/>
            <person name="Smanski M.J."/>
            <person name="Chevrette M.G."/>
            <person name="De Carvalho L.P.S."/>
            <person name="Shen B."/>
        </authorList>
    </citation>
    <scope>NUCLEOTIDE SEQUENCE [LARGE SCALE GENOMIC DNA]</scope>
    <source>
        <strain evidence="5 6">NPDC000234</strain>
    </source>
</reference>
<feature type="domain" description="HTH luxR-type" evidence="4">
    <location>
        <begin position="570"/>
        <end position="635"/>
    </location>
</feature>
<proteinExistence type="predicted"/>
<dbReference type="Pfam" id="PF00196">
    <property type="entry name" value="GerE"/>
    <property type="match status" value="1"/>
</dbReference>
<dbReference type="EMBL" id="JBEPEK010000696">
    <property type="protein sequence ID" value="MER7186958.1"/>
    <property type="molecule type" value="Genomic_DNA"/>
</dbReference>
<dbReference type="SMART" id="SM00421">
    <property type="entry name" value="HTH_LUXR"/>
    <property type="match status" value="1"/>
</dbReference>
<dbReference type="PRINTS" id="PR00038">
    <property type="entry name" value="HTHLUXR"/>
</dbReference>